<accession>A0A1M5J4I6</accession>
<proteinExistence type="predicted"/>
<keyword evidence="3" id="KW-1185">Reference proteome</keyword>
<feature type="chain" id="PRO_5011957256" description="ScyD/ScyE family protein" evidence="1">
    <location>
        <begin position="28"/>
        <end position="329"/>
    </location>
</feature>
<evidence type="ECO:0008006" key="4">
    <source>
        <dbReference type="Google" id="ProtNLM"/>
    </source>
</evidence>
<sequence>MGTPRRVIGAGAALLLLGVAAPGAAGAAPPAATVQPQLLVTGLDGGGSGSAIGPGGDLYVTEPASGELTRIDRRTGATTPVADCLPPLLPEVGPGGAMDVDFLGGTAYVLVTLVGADLGGDDVVGVYRVDGPHTCTVVADIGTWSQANPPEGFEIEVPTGVQYAMESWHGGFLVTDGHHNRVLHVTLDGGVREVLALGNVVPTGLSASGHRVLLALAGPIPHLPENGRVVAFRPGDDDVREVASGGRLLVDVERGRGGVLALSQGEFTEGNIEGSPADPDTGQLLRVTRDGGLAPVAGPFDRPTSMEVVGRTAYVVTLDGEVWTARLHG</sequence>
<evidence type="ECO:0000313" key="2">
    <source>
        <dbReference type="EMBL" id="SHG35486.1"/>
    </source>
</evidence>
<organism evidence="2 3">
    <name type="scientific">Geodermatophilus nigrescens</name>
    <dbReference type="NCBI Taxonomy" id="1070870"/>
    <lineage>
        <taxon>Bacteria</taxon>
        <taxon>Bacillati</taxon>
        <taxon>Actinomycetota</taxon>
        <taxon>Actinomycetes</taxon>
        <taxon>Geodermatophilales</taxon>
        <taxon>Geodermatophilaceae</taxon>
        <taxon>Geodermatophilus</taxon>
    </lineage>
</organism>
<keyword evidence="1" id="KW-0732">Signal</keyword>
<dbReference type="EMBL" id="FQVX01000002">
    <property type="protein sequence ID" value="SHG35486.1"/>
    <property type="molecule type" value="Genomic_DNA"/>
</dbReference>
<dbReference type="AlphaFoldDB" id="A0A1M5J4I6"/>
<name>A0A1M5J4I6_9ACTN</name>
<reference evidence="2 3" key="1">
    <citation type="submission" date="2016-11" db="EMBL/GenBank/DDBJ databases">
        <authorList>
            <person name="Jaros S."/>
            <person name="Januszkiewicz K."/>
            <person name="Wedrychowicz H."/>
        </authorList>
    </citation>
    <scope>NUCLEOTIDE SEQUENCE [LARGE SCALE GENOMIC DNA]</scope>
    <source>
        <strain evidence="2 3">DSM 45408</strain>
    </source>
</reference>
<dbReference type="SUPFAM" id="SSF101898">
    <property type="entry name" value="NHL repeat"/>
    <property type="match status" value="1"/>
</dbReference>
<protein>
    <recommendedName>
        <fullName evidence="4">ScyD/ScyE family protein</fullName>
    </recommendedName>
</protein>
<gene>
    <name evidence="2" type="ORF">SAMN05444351_2348</name>
</gene>
<dbReference type="Proteomes" id="UP000184471">
    <property type="component" value="Unassembled WGS sequence"/>
</dbReference>
<feature type="signal peptide" evidence="1">
    <location>
        <begin position="1"/>
        <end position="27"/>
    </location>
</feature>
<evidence type="ECO:0000313" key="3">
    <source>
        <dbReference type="Proteomes" id="UP000184471"/>
    </source>
</evidence>
<evidence type="ECO:0000256" key="1">
    <source>
        <dbReference type="SAM" id="SignalP"/>
    </source>
</evidence>